<gene>
    <name evidence="1" type="ORF">EPJ69_10515</name>
    <name evidence="2" type="ORF">EPJ71_09520</name>
    <name evidence="5" type="ORF">EPJ74_06430</name>
    <name evidence="3" type="ORF">EPJ81_09970</name>
    <name evidence="4" type="ORF">EPJ84_11775</name>
</gene>
<name>A0A5C8E3J8_9SPIR</name>
<accession>A0A5C8E3J8</accession>
<keyword evidence="8" id="KW-1185">Reference proteome</keyword>
<evidence type="ECO:0000313" key="7">
    <source>
        <dbReference type="Proteomes" id="UP000322307"/>
    </source>
</evidence>
<dbReference type="Proteomes" id="UP000324707">
    <property type="component" value="Unassembled WGS sequence"/>
</dbReference>
<reference evidence="6 7" key="1">
    <citation type="journal article" date="1992" name="Lakartidningen">
        <title>[Penicillin V and not amoxicillin is the first choice preparation in acute otitis].</title>
        <authorList>
            <person name="Kamme C."/>
            <person name="Lundgren K."/>
            <person name="Prellner K."/>
        </authorList>
    </citation>
    <scope>NUCLEOTIDE SEQUENCE [LARGE SCALE GENOMIC DNA]</scope>
    <source>
        <strain evidence="5 6">PC2022III</strain>
        <strain evidence="4 7">PC3939II</strain>
        <strain evidence="3 10">PC3997IV</strain>
        <strain evidence="2 8">PC5099IV</strain>
        <strain evidence="1 9">PC5538III-lc</strain>
    </source>
</reference>
<evidence type="ECO:0000313" key="3">
    <source>
        <dbReference type="EMBL" id="TXJ36662.1"/>
    </source>
</evidence>
<dbReference type="Proteomes" id="UP000322188">
    <property type="component" value="Unassembled WGS sequence"/>
</dbReference>
<proteinExistence type="predicted"/>
<organism evidence="4 7">
    <name type="scientific">Brachyspira aalborgi</name>
    <dbReference type="NCBI Taxonomy" id="29522"/>
    <lineage>
        <taxon>Bacteria</taxon>
        <taxon>Pseudomonadati</taxon>
        <taxon>Spirochaetota</taxon>
        <taxon>Spirochaetia</taxon>
        <taxon>Brachyspirales</taxon>
        <taxon>Brachyspiraceae</taxon>
        <taxon>Brachyspira</taxon>
    </lineage>
</organism>
<protein>
    <recommendedName>
        <fullName evidence="11">DUF2185 domain-containing protein</fullName>
    </recommendedName>
</protein>
<reference evidence="4" key="2">
    <citation type="submission" date="2019-01" db="EMBL/GenBank/DDBJ databases">
        <authorList>
            <person name="Thorell K."/>
        </authorList>
    </citation>
    <scope>NUCLEOTIDE SEQUENCE</scope>
    <source>
        <strain evidence="5">PC2022III</strain>
        <strain evidence="4">PC3939II</strain>
        <strain evidence="3">PC3997IV</strain>
        <strain evidence="2">PC5099IV</strain>
        <strain evidence="1">PC5538III-lc</strain>
    </source>
</reference>
<dbReference type="EMBL" id="SAXX01000023">
    <property type="protein sequence ID" value="TXJ30490.1"/>
    <property type="molecule type" value="Genomic_DNA"/>
</dbReference>
<evidence type="ECO:0000313" key="5">
    <source>
        <dbReference type="EMBL" id="TXJ60233.1"/>
    </source>
</evidence>
<evidence type="ECO:0000313" key="1">
    <source>
        <dbReference type="EMBL" id="TXJ30490.1"/>
    </source>
</evidence>
<dbReference type="Proteomes" id="UP000322307">
    <property type="component" value="Unassembled WGS sequence"/>
</dbReference>
<evidence type="ECO:0000313" key="2">
    <source>
        <dbReference type="EMBL" id="TXJ32319.1"/>
    </source>
</evidence>
<dbReference type="Proteomes" id="UP000325002">
    <property type="component" value="Unassembled WGS sequence"/>
</dbReference>
<evidence type="ECO:0008006" key="11">
    <source>
        <dbReference type="Google" id="ProtNLM"/>
    </source>
</evidence>
<dbReference type="Proteomes" id="UP000322659">
    <property type="component" value="Unassembled WGS sequence"/>
</dbReference>
<evidence type="ECO:0000313" key="8">
    <source>
        <dbReference type="Proteomes" id="UP000322659"/>
    </source>
</evidence>
<dbReference type="AlphaFoldDB" id="A0A5C8E3J8"/>
<dbReference type="GeneID" id="61066947"/>
<dbReference type="EMBL" id="SAYD01000021">
    <property type="protein sequence ID" value="TXJ36662.1"/>
    <property type="molecule type" value="Genomic_DNA"/>
</dbReference>
<comment type="caution">
    <text evidence="4">The sequence shown here is derived from an EMBL/GenBank/DDBJ whole genome shotgun (WGS) entry which is preliminary data.</text>
</comment>
<evidence type="ECO:0000313" key="6">
    <source>
        <dbReference type="Proteomes" id="UP000322188"/>
    </source>
</evidence>
<dbReference type="EMBL" id="SAYE01000020">
    <property type="protein sequence ID" value="TXJ47496.1"/>
    <property type="molecule type" value="Genomic_DNA"/>
</dbReference>
<dbReference type="RefSeq" id="WP_021959020.1">
    <property type="nucleotide sequence ID" value="NZ_SAXX01000023.1"/>
</dbReference>
<dbReference type="EMBL" id="SAXZ01000012">
    <property type="protein sequence ID" value="TXJ32319.1"/>
    <property type="molecule type" value="Genomic_DNA"/>
</dbReference>
<evidence type="ECO:0000313" key="9">
    <source>
        <dbReference type="Proteomes" id="UP000324707"/>
    </source>
</evidence>
<evidence type="ECO:0000313" key="4">
    <source>
        <dbReference type="EMBL" id="TXJ47496.1"/>
    </source>
</evidence>
<dbReference type="EMBL" id="SAYK01000005">
    <property type="protein sequence ID" value="TXJ60233.1"/>
    <property type="molecule type" value="Genomic_DNA"/>
</dbReference>
<evidence type="ECO:0000313" key="10">
    <source>
        <dbReference type="Proteomes" id="UP000325002"/>
    </source>
</evidence>
<sequence length="94" mass="11100">MSLFKKFPFKDKPNTASITCVHILDEKKPILYVSHDADDGYWQFLCGKNHNIEDSRVISLQQIYEFDKSIKEIANLEYGKIAYRKDKNSKWNIQ</sequence>